<dbReference type="EMBL" id="LSSK01000519">
    <property type="protein sequence ID" value="OMH83063.1"/>
    <property type="molecule type" value="Genomic_DNA"/>
</dbReference>
<feature type="compositionally biased region" description="Basic and acidic residues" evidence="1">
    <location>
        <begin position="101"/>
        <end position="112"/>
    </location>
</feature>
<reference evidence="3" key="1">
    <citation type="submission" date="2017-01" db="EMBL/GenBank/DDBJ databases">
        <authorList>
            <person name="Mah S.A."/>
            <person name="Swanson W.J."/>
            <person name="Moy G.W."/>
            <person name="Vacquier V.D."/>
        </authorList>
    </citation>
    <scope>NUCLEOTIDE SEQUENCE [LARGE SCALE GENOMIC DNA]</scope>
    <source>
        <strain evidence="3">COL-18-3</strain>
    </source>
</reference>
<dbReference type="AlphaFoldDB" id="A0A1R1PUE3"/>
<feature type="region of interest" description="Disordered" evidence="1">
    <location>
        <begin position="101"/>
        <end position="142"/>
    </location>
</feature>
<evidence type="ECO:0000313" key="4">
    <source>
        <dbReference type="Proteomes" id="UP000188320"/>
    </source>
</evidence>
<organism evidence="3 4">
    <name type="scientific">Zancudomyces culisetae</name>
    <name type="common">Gut fungus</name>
    <name type="synonym">Smittium culisetae</name>
    <dbReference type="NCBI Taxonomy" id="1213189"/>
    <lineage>
        <taxon>Eukaryota</taxon>
        <taxon>Fungi</taxon>
        <taxon>Fungi incertae sedis</taxon>
        <taxon>Zoopagomycota</taxon>
        <taxon>Kickxellomycotina</taxon>
        <taxon>Harpellomycetes</taxon>
        <taxon>Harpellales</taxon>
        <taxon>Legeriomycetaceae</taxon>
        <taxon>Zancudomyces</taxon>
    </lineage>
</organism>
<dbReference type="EMBL" id="LSSK01000184">
    <property type="protein sequence ID" value="OMH84512.1"/>
    <property type="molecule type" value="Genomic_DNA"/>
</dbReference>
<evidence type="ECO:0000313" key="3">
    <source>
        <dbReference type="EMBL" id="OMH84512.1"/>
    </source>
</evidence>
<keyword evidence="4" id="KW-1185">Reference proteome</keyword>
<dbReference type="Proteomes" id="UP000188320">
    <property type="component" value="Unassembled WGS sequence"/>
</dbReference>
<evidence type="ECO:0000313" key="2">
    <source>
        <dbReference type="EMBL" id="OMH83063.1"/>
    </source>
</evidence>
<gene>
    <name evidence="3" type="ORF">AX774_g1956</name>
    <name evidence="2" type="ORF">AX774_g3433</name>
</gene>
<evidence type="ECO:0000256" key="1">
    <source>
        <dbReference type="SAM" id="MobiDB-lite"/>
    </source>
</evidence>
<name>A0A1R1PUE3_ZANCU</name>
<reference evidence="4" key="2">
    <citation type="submission" date="2017-01" db="EMBL/GenBank/DDBJ databases">
        <authorList>
            <person name="Wang Y."/>
            <person name="White M."/>
            <person name="Kvist S."/>
            <person name="Moncalvo J.-M."/>
        </authorList>
    </citation>
    <scope>NUCLEOTIDE SEQUENCE [LARGE SCALE GENOMIC DNA]</scope>
    <source>
        <strain evidence="4">COL-18-3</strain>
    </source>
</reference>
<protein>
    <submittedName>
        <fullName evidence="3">Uncharacterized protein</fullName>
    </submittedName>
</protein>
<sequence>MPENTIKLMIPTGLLGEYVSSIKFIKCLRFVDKYRLRTTFLKYSDNSTFANNEINPLKLKSYIENHDIFVPRIKRKKVRKPIVQNYMCLAPEIYQQLQEQYDREIEEKKASSENDISSSTPSSSSTPPPSPSSSPSDHKSTT</sequence>
<accession>A0A1R1PUE3</accession>
<proteinExistence type="predicted"/>
<comment type="caution">
    <text evidence="3">The sequence shown here is derived from an EMBL/GenBank/DDBJ whole genome shotgun (WGS) entry which is preliminary data.</text>
</comment>